<accession>A0A3D8J6P6</accession>
<keyword evidence="3" id="KW-0520">NAD</keyword>
<dbReference type="PANTHER" id="PTHR11085:SF4">
    <property type="entry name" value="NAD-DEPENDENT PROTEIN DEACYLASE"/>
    <property type="match status" value="1"/>
</dbReference>
<evidence type="ECO:0000256" key="1">
    <source>
        <dbReference type="ARBA" id="ARBA00012928"/>
    </source>
</evidence>
<dbReference type="Gene3D" id="3.30.1600.10">
    <property type="entry name" value="SIR2/SIRT2 'Small Domain"/>
    <property type="match status" value="1"/>
</dbReference>
<name>A0A3D8J6P6_9HELI</name>
<feature type="binding site" evidence="4">
    <location>
        <position position="148"/>
    </location>
    <ligand>
        <name>Zn(2+)</name>
        <dbReference type="ChEBI" id="CHEBI:29105"/>
    </ligand>
</feature>
<dbReference type="EC" id="2.3.1.286" evidence="1"/>
<dbReference type="EMBL" id="NXLW01000003">
    <property type="protein sequence ID" value="RDU73118.1"/>
    <property type="molecule type" value="Genomic_DNA"/>
</dbReference>
<dbReference type="Pfam" id="PF02146">
    <property type="entry name" value="SIR2"/>
    <property type="match status" value="1"/>
</dbReference>
<feature type="binding site" evidence="4">
    <location>
        <position position="126"/>
    </location>
    <ligand>
        <name>Zn(2+)</name>
        <dbReference type="ChEBI" id="CHEBI:29105"/>
    </ligand>
</feature>
<dbReference type="GO" id="GO:0070403">
    <property type="term" value="F:NAD+ binding"/>
    <property type="evidence" value="ECO:0007669"/>
    <property type="project" value="InterPro"/>
</dbReference>
<organism evidence="6 7">
    <name type="scientific">Helicobacter aurati</name>
    <dbReference type="NCBI Taxonomy" id="137778"/>
    <lineage>
        <taxon>Bacteria</taxon>
        <taxon>Pseudomonadati</taxon>
        <taxon>Campylobacterota</taxon>
        <taxon>Epsilonproteobacteria</taxon>
        <taxon>Campylobacterales</taxon>
        <taxon>Helicobacteraceae</taxon>
        <taxon>Helicobacter</taxon>
    </lineage>
</organism>
<evidence type="ECO:0000313" key="6">
    <source>
        <dbReference type="EMBL" id="RDU73118.1"/>
    </source>
</evidence>
<keyword evidence="2" id="KW-0808">Transferase</keyword>
<dbReference type="GO" id="GO:0017136">
    <property type="term" value="F:histone deacetylase activity, NAD-dependent"/>
    <property type="evidence" value="ECO:0007669"/>
    <property type="project" value="TreeGrafter"/>
</dbReference>
<dbReference type="Proteomes" id="UP000256424">
    <property type="component" value="Unassembled WGS sequence"/>
</dbReference>
<feature type="active site" description="Proton acceptor" evidence="4">
    <location>
        <position position="118"/>
    </location>
</feature>
<dbReference type="InterPro" id="IPR026591">
    <property type="entry name" value="Sirtuin_cat_small_dom_sf"/>
</dbReference>
<feature type="domain" description="Deacetylase sirtuin-type" evidence="5">
    <location>
        <begin position="1"/>
        <end position="252"/>
    </location>
</feature>
<dbReference type="AlphaFoldDB" id="A0A3D8J6P6"/>
<dbReference type="InterPro" id="IPR003000">
    <property type="entry name" value="Sirtuin"/>
</dbReference>
<evidence type="ECO:0000256" key="3">
    <source>
        <dbReference type="ARBA" id="ARBA00023027"/>
    </source>
</evidence>
<feature type="binding site" evidence="4">
    <location>
        <position position="143"/>
    </location>
    <ligand>
        <name>Zn(2+)</name>
        <dbReference type="ChEBI" id="CHEBI:29105"/>
    </ligand>
</feature>
<evidence type="ECO:0000256" key="4">
    <source>
        <dbReference type="PROSITE-ProRule" id="PRU00236"/>
    </source>
</evidence>
<protein>
    <recommendedName>
        <fullName evidence="1">protein acetyllysine N-acetyltransferase</fullName>
        <ecNumber evidence="1">2.3.1.286</ecNumber>
    </recommendedName>
</protein>
<evidence type="ECO:0000259" key="5">
    <source>
        <dbReference type="PROSITE" id="PS50305"/>
    </source>
</evidence>
<sequence length="256" mass="29688">MAKLVVFSGAGLSAESGLSTFRDDNGLWAQYDPMEVCNYNNWLSNFSLVHKFYNLRRKELEKVQPNKMHNFLAQLPMILNADSSSRSQSDKPIEVIYITQNVDDLLERAGANRVVHLHGELTKIICPRCETIFTIGYNEFQKHDCQNCQYQYLKPFVVFFFEHAPQYTLLYQTFENLTQEDCVLVIGTSANVIDVNSLVTMAEKRGKIGYKILNNLEYHSNIRESLFDTILYMPATQAIERIHKTLEQFFNRKSFN</sequence>
<dbReference type="InterPro" id="IPR029035">
    <property type="entry name" value="DHS-like_NAD/FAD-binding_dom"/>
</dbReference>
<dbReference type="Gene3D" id="3.40.50.1220">
    <property type="entry name" value="TPP-binding domain"/>
    <property type="match status" value="1"/>
</dbReference>
<dbReference type="PROSITE" id="PS50305">
    <property type="entry name" value="SIRTUIN"/>
    <property type="match status" value="1"/>
</dbReference>
<dbReference type="RefSeq" id="WP_104762734.1">
    <property type="nucleotide sequence ID" value="NZ_FZPM01000006.1"/>
</dbReference>
<dbReference type="OrthoDB" id="9800582at2"/>
<dbReference type="SUPFAM" id="SSF52467">
    <property type="entry name" value="DHS-like NAD/FAD-binding domain"/>
    <property type="match status" value="1"/>
</dbReference>
<reference evidence="6 7" key="1">
    <citation type="submission" date="2018-04" db="EMBL/GenBank/DDBJ databases">
        <title>Novel Campyloabacter and Helicobacter Species and Strains.</title>
        <authorList>
            <person name="Mannion A.J."/>
            <person name="Shen Z."/>
            <person name="Fox J.G."/>
        </authorList>
    </citation>
    <scope>NUCLEOTIDE SEQUENCE [LARGE SCALE GENOMIC DNA]</scope>
    <source>
        <strain evidence="6 7">MIT 97-5075</strain>
    </source>
</reference>
<feature type="binding site" evidence="4">
    <location>
        <position position="129"/>
    </location>
    <ligand>
        <name>Zn(2+)</name>
        <dbReference type="ChEBI" id="CHEBI:29105"/>
    </ligand>
</feature>
<comment type="caution">
    <text evidence="6">The sequence shown here is derived from an EMBL/GenBank/DDBJ whole genome shotgun (WGS) entry which is preliminary data.</text>
</comment>
<evidence type="ECO:0000313" key="7">
    <source>
        <dbReference type="Proteomes" id="UP000256424"/>
    </source>
</evidence>
<gene>
    <name evidence="6" type="ORF">CQA66_02530</name>
</gene>
<proteinExistence type="predicted"/>
<dbReference type="InterPro" id="IPR050134">
    <property type="entry name" value="NAD-dep_sirtuin_deacylases"/>
</dbReference>
<evidence type="ECO:0000256" key="2">
    <source>
        <dbReference type="ARBA" id="ARBA00022679"/>
    </source>
</evidence>
<dbReference type="GO" id="GO:0046872">
    <property type="term" value="F:metal ion binding"/>
    <property type="evidence" value="ECO:0007669"/>
    <property type="project" value="UniProtKB-KW"/>
</dbReference>
<keyword evidence="7" id="KW-1185">Reference proteome</keyword>
<dbReference type="PANTHER" id="PTHR11085">
    <property type="entry name" value="NAD-DEPENDENT PROTEIN DEACYLASE SIRTUIN-5, MITOCHONDRIAL-RELATED"/>
    <property type="match status" value="1"/>
</dbReference>
<keyword evidence="4" id="KW-0479">Metal-binding</keyword>
<keyword evidence="4" id="KW-0862">Zinc</keyword>
<dbReference type="InterPro" id="IPR026590">
    <property type="entry name" value="Ssirtuin_cat_dom"/>
</dbReference>